<dbReference type="OrthoDB" id="6815261at2759"/>
<proteinExistence type="predicted"/>
<comment type="caution">
    <text evidence="2">The sequence shown here is derived from an EMBL/GenBank/DDBJ whole genome shotgun (WGS) entry which is preliminary data.</text>
</comment>
<evidence type="ECO:0000313" key="3">
    <source>
        <dbReference type="Proteomes" id="UP000801492"/>
    </source>
</evidence>
<reference evidence="2" key="1">
    <citation type="submission" date="2019-08" db="EMBL/GenBank/DDBJ databases">
        <title>The genome of the North American firefly Photinus pyralis.</title>
        <authorList>
            <consortium name="Photinus pyralis genome working group"/>
            <person name="Fallon T.R."/>
            <person name="Sander Lower S.E."/>
            <person name="Weng J.-K."/>
        </authorList>
    </citation>
    <scope>NUCLEOTIDE SEQUENCE</scope>
    <source>
        <strain evidence="2">TRF0915ILg1</strain>
        <tissue evidence="2">Whole body</tissue>
    </source>
</reference>
<gene>
    <name evidence="2" type="ORF">ILUMI_26935</name>
</gene>
<feature type="compositionally biased region" description="Low complexity" evidence="1">
    <location>
        <begin position="234"/>
        <end position="254"/>
    </location>
</feature>
<keyword evidence="3" id="KW-1185">Reference proteome</keyword>
<dbReference type="EMBL" id="VTPC01091205">
    <property type="protein sequence ID" value="KAF2879233.1"/>
    <property type="molecule type" value="Genomic_DNA"/>
</dbReference>
<protein>
    <submittedName>
        <fullName evidence="2">Uncharacterized protein</fullName>
    </submittedName>
</protein>
<feature type="region of interest" description="Disordered" evidence="1">
    <location>
        <begin position="233"/>
        <end position="254"/>
    </location>
</feature>
<sequence length="347" mass="40106">MAGDEQAKSDFNSILTSLDRKFDIIHMKWTEEKFFEAKFRTHIQRNSDDFNALCDEWVELFSNATSTVWVKKISNTGPKIRFRKQYQCWPQLGKDVQKELLFDARRCKATLDIKVLTDNPLTRRKNKHIRMGLNVVVKINFTHLHKVNTTSPFSFFIHTCEPQPEPPKPIIQSNEKLSQKVAEMVQKGLNASPKVINPNTITPDCNKNQLHADPQMKIINTTQIQQVKMNPTDQLLQQQQQQQHQQHQHQQQQNQLSLLNMESVALNQVLPIQNGTDIKLQVQPQLSQLTQVVVSAPQLDMTEPLLMCQPTLMFDPTQVIPVTAHHLPHHFVQVHSHNITNQHGHYL</sequence>
<name>A0A8K0C3X5_IGNLU</name>
<dbReference type="Proteomes" id="UP000801492">
    <property type="component" value="Unassembled WGS sequence"/>
</dbReference>
<evidence type="ECO:0000256" key="1">
    <source>
        <dbReference type="SAM" id="MobiDB-lite"/>
    </source>
</evidence>
<dbReference type="AlphaFoldDB" id="A0A8K0C3X5"/>
<organism evidence="2 3">
    <name type="scientific">Ignelater luminosus</name>
    <name type="common">Cucubano</name>
    <name type="synonym">Pyrophorus luminosus</name>
    <dbReference type="NCBI Taxonomy" id="2038154"/>
    <lineage>
        <taxon>Eukaryota</taxon>
        <taxon>Metazoa</taxon>
        <taxon>Ecdysozoa</taxon>
        <taxon>Arthropoda</taxon>
        <taxon>Hexapoda</taxon>
        <taxon>Insecta</taxon>
        <taxon>Pterygota</taxon>
        <taxon>Neoptera</taxon>
        <taxon>Endopterygota</taxon>
        <taxon>Coleoptera</taxon>
        <taxon>Polyphaga</taxon>
        <taxon>Elateriformia</taxon>
        <taxon>Elateroidea</taxon>
        <taxon>Elateridae</taxon>
        <taxon>Agrypninae</taxon>
        <taxon>Pyrophorini</taxon>
        <taxon>Ignelater</taxon>
    </lineage>
</organism>
<evidence type="ECO:0000313" key="2">
    <source>
        <dbReference type="EMBL" id="KAF2879233.1"/>
    </source>
</evidence>
<accession>A0A8K0C3X5</accession>